<sequence>GAFSRMFGTSYIELIESPNRKPKKIFQGRLWGDLGFIHLCYDIRGMREMKKMCQQVGFPFKVDSETDHESSVFDMGEASGHFAYVEEDFDDYTGIFNKGTLLPLLGAFGLSIVIVGVSYALSMLLPETFSTAAIILFITTFGIAFSFVPKIKQIKKTFQTGMYIILVFCLVVSSMADLTKLANISFSLFWYVGLAMFGSHILHVFIAKFFKIDADTVIISGSALICSPPFVPVIAAALKNKEIILTGLTVGIAGYAVGNYLGVLIAFILK</sequence>
<feature type="non-terminal residue" evidence="2">
    <location>
        <position position="1"/>
    </location>
</feature>
<dbReference type="AlphaFoldDB" id="X1M4V9"/>
<feature type="transmembrane region" description="Helical" evidence="1">
    <location>
        <begin position="160"/>
        <end position="176"/>
    </location>
</feature>
<keyword evidence="1" id="KW-0812">Transmembrane</keyword>
<feature type="transmembrane region" description="Helical" evidence="1">
    <location>
        <begin position="188"/>
        <end position="210"/>
    </location>
</feature>
<organism evidence="2">
    <name type="scientific">marine sediment metagenome</name>
    <dbReference type="NCBI Taxonomy" id="412755"/>
    <lineage>
        <taxon>unclassified sequences</taxon>
        <taxon>metagenomes</taxon>
        <taxon>ecological metagenomes</taxon>
    </lineage>
</organism>
<feature type="transmembrane region" description="Helical" evidence="1">
    <location>
        <begin position="101"/>
        <end position="122"/>
    </location>
</feature>
<dbReference type="Pfam" id="PF05684">
    <property type="entry name" value="DUF819"/>
    <property type="match status" value="1"/>
</dbReference>
<accession>X1M4V9</accession>
<feature type="transmembrane region" description="Helical" evidence="1">
    <location>
        <begin position="217"/>
        <end position="238"/>
    </location>
</feature>
<dbReference type="EMBL" id="BARV01006453">
    <property type="protein sequence ID" value="GAI13106.1"/>
    <property type="molecule type" value="Genomic_DNA"/>
</dbReference>
<gene>
    <name evidence="2" type="ORF">S06H3_13223</name>
</gene>
<evidence type="ECO:0000313" key="2">
    <source>
        <dbReference type="EMBL" id="GAI13106.1"/>
    </source>
</evidence>
<evidence type="ECO:0008006" key="3">
    <source>
        <dbReference type="Google" id="ProtNLM"/>
    </source>
</evidence>
<dbReference type="InterPro" id="IPR008537">
    <property type="entry name" value="DUF819"/>
</dbReference>
<name>X1M4V9_9ZZZZ</name>
<feature type="transmembrane region" description="Helical" evidence="1">
    <location>
        <begin position="244"/>
        <end position="269"/>
    </location>
</feature>
<evidence type="ECO:0000256" key="1">
    <source>
        <dbReference type="SAM" id="Phobius"/>
    </source>
</evidence>
<comment type="caution">
    <text evidence="2">The sequence shown here is derived from an EMBL/GenBank/DDBJ whole genome shotgun (WGS) entry which is preliminary data.</text>
</comment>
<protein>
    <recommendedName>
        <fullName evidence="3">DUF819 family protein</fullName>
    </recommendedName>
</protein>
<proteinExistence type="predicted"/>
<keyword evidence="1" id="KW-0472">Membrane</keyword>
<reference evidence="2" key="1">
    <citation type="journal article" date="2014" name="Front. Microbiol.">
        <title>High frequency of phylogenetically diverse reductive dehalogenase-homologous genes in deep subseafloor sedimentary metagenomes.</title>
        <authorList>
            <person name="Kawai M."/>
            <person name="Futagami T."/>
            <person name="Toyoda A."/>
            <person name="Takaki Y."/>
            <person name="Nishi S."/>
            <person name="Hori S."/>
            <person name="Arai W."/>
            <person name="Tsubouchi T."/>
            <person name="Morono Y."/>
            <person name="Uchiyama I."/>
            <person name="Ito T."/>
            <person name="Fujiyama A."/>
            <person name="Inagaki F."/>
            <person name="Takami H."/>
        </authorList>
    </citation>
    <scope>NUCLEOTIDE SEQUENCE</scope>
    <source>
        <strain evidence="2">Expedition CK06-06</strain>
    </source>
</reference>
<keyword evidence="1" id="KW-1133">Transmembrane helix</keyword>
<feature type="transmembrane region" description="Helical" evidence="1">
    <location>
        <begin position="128"/>
        <end position="148"/>
    </location>
</feature>